<dbReference type="InterPro" id="IPR055170">
    <property type="entry name" value="GFO_IDH_MocA-like_dom"/>
</dbReference>
<keyword evidence="6" id="KW-1185">Reference proteome</keyword>
<dbReference type="InterPro" id="IPR051317">
    <property type="entry name" value="Gfo/Idh/MocA_oxidoreduct"/>
</dbReference>
<dbReference type="RefSeq" id="XP_021872128.1">
    <property type="nucleotide sequence ID" value="XM_022015236.1"/>
</dbReference>
<dbReference type="Proteomes" id="UP000193218">
    <property type="component" value="Unassembled WGS sequence"/>
</dbReference>
<organism evidence="5 6">
    <name type="scientific">Kockovaella imperatae</name>
    <dbReference type="NCBI Taxonomy" id="4999"/>
    <lineage>
        <taxon>Eukaryota</taxon>
        <taxon>Fungi</taxon>
        <taxon>Dikarya</taxon>
        <taxon>Basidiomycota</taxon>
        <taxon>Agaricomycotina</taxon>
        <taxon>Tremellomycetes</taxon>
        <taxon>Tremellales</taxon>
        <taxon>Cuniculitremaceae</taxon>
        <taxon>Kockovaella</taxon>
    </lineage>
</organism>
<evidence type="ECO:0000313" key="6">
    <source>
        <dbReference type="Proteomes" id="UP000193218"/>
    </source>
</evidence>
<evidence type="ECO:0000313" key="5">
    <source>
        <dbReference type="EMBL" id="ORX38206.1"/>
    </source>
</evidence>
<dbReference type="GO" id="GO:0016491">
    <property type="term" value="F:oxidoreductase activity"/>
    <property type="evidence" value="ECO:0007669"/>
    <property type="project" value="UniProtKB-KW"/>
</dbReference>
<accession>A0A1Y1UL47</accession>
<evidence type="ECO:0000259" key="3">
    <source>
        <dbReference type="Pfam" id="PF01408"/>
    </source>
</evidence>
<reference evidence="5 6" key="1">
    <citation type="submission" date="2017-03" db="EMBL/GenBank/DDBJ databases">
        <title>Widespread Adenine N6-methylation of Active Genes in Fungi.</title>
        <authorList>
            <consortium name="DOE Joint Genome Institute"/>
            <person name="Mondo S.J."/>
            <person name="Dannebaum R.O."/>
            <person name="Kuo R.C."/>
            <person name="Louie K.B."/>
            <person name="Bewick A.J."/>
            <person name="Labutti K."/>
            <person name="Haridas S."/>
            <person name="Kuo A."/>
            <person name="Salamov A."/>
            <person name="Ahrendt S.R."/>
            <person name="Lau R."/>
            <person name="Bowen B.P."/>
            <person name="Lipzen A."/>
            <person name="Sullivan W."/>
            <person name="Andreopoulos W.B."/>
            <person name="Clum A."/>
            <person name="Lindquist E."/>
            <person name="Daum C."/>
            <person name="Northen T.R."/>
            <person name="Ramamoorthy G."/>
            <person name="Schmitz R.J."/>
            <person name="Gryganskyi A."/>
            <person name="Culley D."/>
            <person name="Magnuson J."/>
            <person name="James T.Y."/>
            <person name="O'Malley M.A."/>
            <person name="Stajich J.E."/>
            <person name="Spatafora J.W."/>
            <person name="Visel A."/>
            <person name="Grigoriev I.V."/>
        </authorList>
    </citation>
    <scope>NUCLEOTIDE SEQUENCE [LARGE SCALE GENOMIC DNA]</scope>
    <source>
        <strain evidence="5 6">NRRL Y-17943</strain>
    </source>
</reference>
<dbReference type="OrthoDB" id="446809at2759"/>
<dbReference type="PANTHER" id="PTHR43708:SF5">
    <property type="entry name" value="CONSERVED EXPRESSED OXIDOREDUCTASE (EUROFUNG)-RELATED"/>
    <property type="match status" value="1"/>
</dbReference>
<dbReference type="Pfam" id="PF01408">
    <property type="entry name" value="GFO_IDH_MocA"/>
    <property type="match status" value="1"/>
</dbReference>
<evidence type="ECO:0000256" key="2">
    <source>
        <dbReference type="ARBA" id="ARBA00023002"/>
    </source>
</evidence>
<evidence type="ECO:0000259" key="4">
    <source>
        <dbReference type="Pfam" id="PF22725"/>
    </source>
</evidence>
<feature type="domain" description="Gfo/Idh/MocA-like oxidoreductase N-terminal" evidence="3">
    <location>
        <begin position="6"/>
        <end position="124"/>
    </location>
</feature>
<dbReference type="STRING" id="4999.A0A1Y1UL47"/>
<protein>
    <recommendedName>
        <fullName evidence="7">Oxidoreductase</fullName>
    </recommendedName>
</protein>
<dbReference type="Pfam" id="PF22725">
    <property type="entry name" value="GFO_IDH_MocA_C3"/>
    <property type="match status" value="1"/>
</dbReference>
<dbReference type="InterPro" id="IPR000683">
    <property type="entry name" value="Gfo/Idh/MocA-like_OxRdtase_N"/>
</dbReference>
<dbReference type="SUPFAM" id="SSF51735">
    <property type="entry name" value="NAD(P)-binding Rossmann-fold domains"/>
    <property type="match status" value="1"/>
</dbReference>
<dbReference type="InParanoid" id="A0A1Y1UL47"/>
<sequence>MTDDRIRVAIVGTGMSLSHLHYPILQALPDKFVLHSVVERSGKQTCRRTVGTDVKVVKTLDEVLDDSAVELIAICSPNKTHYEYCQRSLMKGKHVICEKPLVPTAKEAEELFALAKKQKRILTVFQNRRWDADFLTLKELISSGKLGPLTELVSHYDRFRPLSVINPSSWKETPGEYNDNLYNLGSHIIDQVIDLLGEPMNVTARSWSMRGTQGLDDSFSMMLEYPPQSNSYAPLFVHLHARMLSPMDPQVRFVVKGLKGSYTKHGLDSEASDPDMYGSLQLVKENAGDRAQDGASAELLPLEKYPTGQGEYPAIYANLYDAIKSGDESKLAISPDQAVLLLRIIEAGFKSSRERVTVTL</sequence>
<dbReference type="Gene3D" id="3.40.50.720">
    <property type="entry name" value="NAD(P)-binding Rossmann-like Domain"/>
    <property type="match status" value="1"/>
</dbReference>
<dbReference type="AlphaFoldDB" id="A0A1Y1UL47"/>
<evidence type="ECO:0000256" key="1">
    <source>
        <dbReference type="ARBA" id="ARBA00010928"/>
    </source>
</evidence>
<dbReference type="EMBL" id="NBSH01000004">
    <property type="protein sequence ID" value="ORX38206.1"/>
    <property type="molecule type" value="Genomic_DNA"/>
</dbReference>
<comment type="caution">
    <text evidence="5">The sequence shown here is derived from an EMBL/GenBank/DDBJ whole genome shotgun (WGS) entry which is preliminary data.</text>
</comment>
<dbReference type="GO" id="GO:0000166">
    <property type="term" value="F:nucleotide binding"/>
    <property type="evidence" value="ECO:0007669"/>
    <property type="project" value="InterPro"/>
</dbReference>
<dbReference type="FunCoup" id="A0A1Y1UL47">
    <property type="interactions" value="20"/>
</dbReference>
<feature type="domain" description="GFO/IDH/MocA-like oxidoreductase" evidence="4">
    <location>
        <begin position="134"/>
        <end position="262"/>
    </location>
</feature>
<dbReference type="GeneID" id="33557044"/>
<evidence type="ECO:0008006" key="7">
    <source>
        <dbReference type="Google" id="ProtNLM"/>
    </source>
</evidence>
<name>A0A1Y1UL47_9TREE</name>
<comment type="similarity">
    <text evidence="1">Belongs to the Gfo/Idh/MocA family.</text>
</comment>
<dbReference type="PANTHER" id="PTHR43708">
    <property type="entry name" value="CONSERVED EXPRESSED OXIDOREDUCTASE (EUROFUNG)"/>
    <property type="match status" value="1"/>
</dbReference>
<dbReference type="InterPro" id="IPR036291">
    <property type="entry name" value="NAD(P)-bd_dom_sf"/>
</dbReference>
<keyword evidence="2" id="KW-0560">Oxidoreductase</keyword>
<proteinExistence type="inferred from homology"/>
<dbReference type="Gene3D" id="3.30.360.10">
    <property type="entry name" value="Dihydrodipicolinate Reductase, domain 2"/>
    <property type="match status" value="1"/>
</dbReference>
<gene>
    <name evidence="5" type="ORF">BD324DRAFT_619968</name>
</gene>